<dbReference type="EMBL" id="HBUF01328209">
    <property type="protein sequence ID" value="CAG6696339.1"/>
    <property type="molecule type" value="Transcribed_RNA"/>
</dbReference>
<feature type="transmembrane region" description="Helical" evidence="1">
    <location>
        <begin position="153"/>
        <end position="173"/>
    </location>
</feature>
<feature type="transmembrane region" description="Helical" evidence="1">
    <location>
        <begin position="58"/>
        <end position="76"/>
    </location>
</feature>
<keyword evidence="1" id="KW-0472">Membrane</keyword>
<evidence type="ECO:0000313" key="2">
    <source>
        <dbReference type="EMBL" id="CAG6696315.1"/>
    </source>
</evidence>
<keyword evidence="1" id="KW-1133">Transmembrane helix</keyword>
<dbReference type="EMBL" id="HBUF01328204">
    <property type="protein sequence ID" value="CAG6696315.1"/>
    <property type="molecule type" value="Transcribed_RNA"/>
</dbReference>
<accession>A0A8D8U1G2</accession>
<feature type="transmembrane region" description="Helical" evidence="1">
    <location>
        <begin position="123"/>
        <end position="146"/>
    </location>
</feature>
<organism evidence="2">
    <name type="scientific">Cacopsylla melanoneura</name>
    <dbReference type="NCBI Taxonomy" id="428564"/>
    <lineage>
        <taxon>Eukaryota</taxon>
        <taxon>Metazoa</taxon>
        <taxon>Ecdysozoa</taxon>
        <taxon>Arthropoda</taxon>
        <taxon>Hexapoda</taxon>
        <taxon>Insecta</taxon>
        <taxon>Pterygota</taxon>
        <taxon>Neoptera</taxon>
        <taxon>Paraneoptera</taxon>
        <taxon>Hemiptera</taxon>
        <taxon>Sternorrhyncha</taxon>
        <taxon>Psylloidea</taxon>
        <taxon>Psyllidae</taxon>
        <taxon>Psyllinae</taxon>
        <taxon>Cacopsylla</taxon>
    </lineage>
</organism>
<proteinExistence type="predicted"/>
<sequence>MSELVVSLSSCFAFSFSVTVAIVSSLFSRRTSCVVVLSSLKISFFACIMLEGVPSSRLCSAFCVWVIIELIVFNILKAVLCVPMVLVVVALIVELVASFSILVKIVSVVSLTCSPKIILSSPLFLLLSSYLSISSNVSFVSSWSFISCFSATLFLLVDSVLLISFSSVIFSFVSLSDSLVPIIASTLFGFPSISIIVSKFPVSFTTFCVTSLSICATIPPLGPDLVKSNSFVSSFCFIEQCL</sequence>
<dbReference type="AlphaFoldDB" id="A0A8D8U1G2"/>
<dbReference type="EMBL" id="HBUF01328207">
    <property type="protein sequence ID" value="CAG6696330.1"/>
    <property type="molecule type" value="Transcribed_RNA"/>
</dbReference>
<evidence type="ECO:0000256" key="1">
    <source>
        <dbReference type="SAM" id="Phobius"/>
    </source>
</evidence>
<feature type="transmembrane region" description="Helical" evidence="1">
    <location>
        <begin position="6"/>
        <end position="27"/>
    </location>
</feature>
<protein>
    <submittedName>
        <fullName evidence="2">Uncharacterized protein</fullName>
    </submittedName>
</protein>
<feature type="transmembrane region" description="Helical" evidence="1">
    <location>
        <begin position="83"/>
        <end position="103"/>
    </location>
</feature>
<feature type="transmembrane region" description="Helical" evidence="1">
    <location>
        <begin position="34"/>
        <end position="52"/>
    </location>
</feature>
<feature type="transmembrane region" description="Helical" evidence="1">
    <location>
        <begin position="179"/>
        <end position="197"/>
    </location>
</feature>
<reference evidence="2" key="1">
    <citation type="submission" date="2021-05" db="EMBL/GenBank/DDBJ databases">
        <authorList>
            <person name="Alioto T."/>
            <person name="Alioto T."/>
            <person name="Gomez Garrido J."/>
        </authorList>
    </citation>
    <scope>NUCLEOTIDE SEQUENCE</scope>
</reference>
<keyword evidence="1" id="KW-0812">Transmembrane</keyword>
<name>A0A8D8U1G2_9HEMI</name>